<dbReference type="InterPro" id="IPR014782">
    <property type="entry name" value="Peptidase_M1_dom"/>
</dbReference>
<dbReference type="GO" id="GO:0006508">
    <property type="term" value="P:proteolysis"/>
    <property type="evidence" value="ECO:0007669"/>
    <property type="project" value="UniProtKB-KW"/>
</dbReference>
<dbReference type="OrthoDB" id="79562at2759"/>
<feature type="binding site" evidence="14">
    <location>
        <position position="287"/>
    </location>
    <ligand>
        <name>Zn(2+)</name>
        <dbReference type="ChEBI" id="CHEBI:29105"/>
        <note>catalytic</note>
    </ligand>
</feature>
<dbReference type="GO" id="GO:0043171">
    <property type="term" value="P:peptide catabolic process"/>
    <property type="evidence" value="ECO:0007669"/>
    <property type="project" value="TreeGrafter"/>
</dbReference>
<dbReference type="GO" id="GO:0004177">
    <property type="term" value="F:aminopeptidase activity"/>
    <property type="evidence" value="ECO:0007669"/>
    <property type="project" value="TreeGrafter"/>
</dbReference>
<dbReference type="InterPro" id="IPR045357">
    <property type="entry name" value="Aminopeptidase_N-like_N"/>
</dbReference>
<evidence type="ECO:0000256" key="11">
    <source>
        <dbReference type="ARBA" id="ARBA00023288"/>
    </source>
</evidence>
<evidence type="ECO:0000256" key="2">
    <source>
        <dbReference type="ARBA" id="ARBA00004609"/>
    </source>
</evidence>
<accession>A0A1J1J2S3</accession>
<dbReference type="GO" id="GO:0005829">
    <property type="term" value="C:cytosol"/>
    <property type="evidence" value="ECO:0007669"/>
    <property type="project" value="TreeGrafter"/>
</dbReference>
<dbReference type="STRING" id="568069.A0A1J1J2S3"/>
<dbReference type="SUPFAM" id="SSF63737">
    <property type="entry name" value="Leukotriene A4 hydrolase N-terminal domain"/>
    <property type="match status" value="1"/>
</dbReference>
<dbReference type="InterPro" id="IPR027268">
    <property type="entry name" value="Peptidase_M4/M1_CTD_sf"/>
</dbReference>
<gene>
    <name evidence="16" type="ORF">CLUMA_CG019119</name>
</gene>
<evidence type="ECO:0000256" key="1">
    <source>
        <dbReference type="ARBA" id="ARBA00004496"/>
    </source>
</evidence>
<dbReference type="GO" id="GO:0008237">
    <property type="term" value="F:metallopeptidase activity"/>
    <property type="evidence" value="ECO:0007669"/>
    <property type="project" value="UniProtKB-KW"/>
</dbReference>
<keyword evidence="7 14" id="KW-0479">Metal-binding</keyword>
<sequence>MRLGPDPSSYSQPDLVKIQHIDLDWNLLDVSDINIESVNVKANDCEVPLKFQISDTVPDIGSKLTIDLPTKTDGELILVIYYKTSPNASALQWLDAEQTSNKNHPFMFSQCQAIHARSIVPCQDSPSIKFTYSATVHHPPELVALMSAIRVGNQTGITKFEQKVPIPSYLLAIAVGDLYSKQVGPRSHVWAEKNVVDEAAAEFSDTETFIQTAEEICGPYLWKVYDLLVMPPSFPFGGMENPCLTFVTPTVIAGDKSLVDVVAHEISHSWTGNLVTNANFEHFWLNEGFTVFVEQKIIGRLRGSQYRDFHALHGLSELKDTFKNQLKNEPELTKLVVDLSNVGPDDAFSSVPYMKGSTFLRYMEDLFGGPTIFELFLKKYLDQFKYQSILTKDFKKYVYEYFNEKIPERLEEVDWDKWLYSEGMPVVIPNYDTTVYDTCKKHADLWSIATTADIKISPVIREELSSIQKIEFLSQLLDKSEIRDLNEAKIVLMAETYGFDNTKNSEIRFRLMRLIIKARLTDRFDEIFAFANSNFRMKFVRPIYRDLGEWTVGKPLAIANFLKVKDQMMKVCAYTVAKDLGINI</sequence>
<feature type="active site" description="Proton acceptor" evidence="12">
    <location>
        <position position="265"/>
    </location>
</feature>
<feature type="binding site" evidence="13">
    <location>
        <begin position="235"/>
        <end position="240"/>
    </location>
    <ligand>
        <name>a peptide</name>
        <dbReference type="ChEBI" id="CHEBI:60466"/>
    </ligand>
</feature>
<keyword evidence="5" id="KW-0325">Glycoprotein</keyword>
<dbReference type="InterPro" id="IPR001930">
    <property type="entry name" value="Peptidase_M1"/>
</dbReference>
<dbReference type="InterPro" id="IPR038502">
    <property type="entry name" value="M1_LTA-4_hydro/amino_C_sf"/>
</dbReference>
<evidence type="ECO:0000256" key="14">
    <source>
        <dbReference type="PIRSR" id="PIRSR634015-3"/>
    </source>
</evidence>
<dbReference type="SUPFAM" id="SSF48371">
    <property type="entry name" value="ARM repeat"/>
    <property type="match status" value="1"/>
</dbReference>
<dbReference type="InterPro" id="IPR016024">
    <property type="entry name" value="ARM-type_fold"/>
</dbReference>
<name>A0A1J1J2S3_9DIPT</name>
<feature type="domain" description="Peptidase M1 leukotriene A4 hydrolase/aminopeptidase C-terminal" evidence="15">
    <location>
        <begin position="434"/>
        <end position="580"/>
    </location>
</feature>
<dbReference type="Pfam" id="PF01433">
    <property type="entry name" value="Peptidase_M1"/>
    <property type="match status" value="1"/>
</dbReference>
<evidence type="ECO:0000256" key="10">
    <source>
        <dbReference type="ARBA" id="ARBA00023049"/>
    </source>
</evidence>
<comment type="cofactor">
    <cofactor evidence="14">
        <name>Zn(2+)</name>
        <dbReference type="ChEBI" id="CHEBI:29105"/>
    </cofactor>
    <text evidence="14">Binds 1 zinc ion per subunit.</text>
</comment>
<keyword evidence="17" id="KW-1185">Reference proteome</keyword>
<dbReference type="FunFam" id="1.10.390.10:FF:000003">
    <property type="entry name" value="Leukotriene A(4) hydrolase"/>
    <property type="match status" value="1"/>
</dbReference>
<evidence type="ECO:0000256" key="3">
    <source>
        <dbReference type="ARBA" id="ARBA00010136"/>
    </source>
</evidence>
<comment type="similarity">
    <text evidence="3">Belongs to the peptidase M1 family.</text>
</comment>
<dbReference type="InterPro" id="IPR015211">
    <property type="entry name" value="Peptidase_M1_C"/>
</dbReference>
<dbReference type="InterPro" id="IPR049980">
    <property type="entry name" value="LTA4H_cat"/>
</dbReference>
<dbReference type="Pfam" id="PF17900">
    <property type="entry name" value="Peptidase_M1_N"/>
    <property type="match status" value="1"/>
</dbReference>
<feature type="binding site" evidence="14">
    <location>
        <position position="268"/>
    </location>
    <ligand>
        <name>Zn(2+)</name>
        <dbReference type="ChEBI" id="CHEBI:29105"/>
        <note>catalytic</note>
    </ligand>
</feature>
<dbReference type="GO" id="GO:0004301">
    <property type="term" value="F:epoxide hydrolase activity"/>
    <property type="evidence" value="ECO:0007669"/>
    <property type="project" value="TreeGrafter"/>
</dbReference>
<evidence type="ECO:0000256" key="12">
    <source>
        <dbReference type="PIRSR" id="PIRSR634015-1"/>
    </source>
</evidence>
<dbReference type="AlphaFoldDB" id="A0A1J1J2S3"/>
<evidence type="ECO:0000256" key="13">
    <source>
        <dbReference type="PIRSR" id="PIRSR634015-2"/>
    </source>
</evidence>
<keyword evidence="4" id="KW-0963">Cytoplasm</keyword>
<comment type="subcellular location">
    <subcellularLocation>
        <location evidence="2">Cell membrane</location>
        <topology evidence="2">Lipid-anchor</topology>
        <topology evidence="2">GPI-anchor</topology>
    </subcellularLocation>
    <subcellularLocation>
        <location evidence="1">Cytoplasm</location>
    </subcellularLocation>
</comment>
<dbReference type="PANTHER" id="PTHR45726">
    <property type="entry name" value="LEUKOTRIENE A-4 HYDROLASE"/>
    <property type="match status" value="1"/>
</dbReference>
<proteinExistence type="inferred from homology"/>
<dbReference type="Proteomes" id="UP000183832">
    <property type="component" value="Unassembled WGS sequence"/>
</dbReference>
<dbReference type="PRINTS" id="PR00756">
    <property type="entry name" value="ALADIPTASE"/>
</dbReference>
<evidence type="ECO:0000313" key="17">
    <source>
        <dbReference type="Proteomes" id="UP000183832"/>
    </source>
</evidence>
<evidence type="ECO:0000259" key="15">
    <source>
        <dbReference type="SMART" id="SM01263"/>
    </source>
</evidence>
<dbReference type="Gene3D" id="2.60.40.1730">
    <property type="entry name" value="tricorn interacting facor f3 domain"/>
    <property type="match status" value="1"/>
</dbReference>
<keyword evidence="8" id="KW-0378">Hydrolase</keyword>
<evidence type="ECO:0000256" key="8">
    <source>
        <dbReference type="ARBA" id="ARBA00022801"/>
    </source>
</evidence>
<organism evidence="16 17">
    <name type="scientific">Clunio marinus</name>
    <dbReference type="NCBI Taxonomy" id="568069"/>
    <lineage>
        <taxon>Eukaryota</taxon>
        <taxon>Metazoa</taxon>
        <taxon>Ecdysozoa</taxon>
        <taxon>Arthropoda</taxon>
        <taxon>Hexapoda</taxon>
        <taxon>Insecta</taxon>
        <taxon>Pterygota</taxon>
        <taxon>Neoptera</taxon>
        <taxon>Endopterygota</taxon>
        <taxon>Diptera</taxon>
        <taxon>Nematocera</taxon>
        <taxon>Chironomoidea</taxon>
        <taxon>Chironomidae</taxon>
        <taxon>Clunio</taxon>
    </lineage>
</organism>
<evidence type="ECO:0000256" key="5">
    <source>
        <dbReference type="ARBA" id="ARBA00022622"/>
    </source>
</evidence>
<evidence type="ECO:0000256" key="4">
    <source>
        <dbReference type="ARBA" id="ARBA00022490"/>
    </source>
</evidence>
<evidence type="ECO:0000256" key="7">
    <source>
        <dbReference type="ARBA" id="ARBA00022723"/>
    </source>
</evidence>
<evidence type="ECO:0000256" key="6">
    <source>
        <dbReference type="ARBA" id="ARBA00022670"/>
    </source>
</evidence>
<keyword evidence="9 14" id="KW-0862">Zinc</keyword>
<feature type="binding site" evidence="14">
    <location>
        <position position="264"/>
    </location>
    <ligand>
        <name>Zn(2+)</name>
        <dbReference type="ChEBI" id="CHEBI:29105"/>
        <note>catalytic</note>
    </ligand>
</feature>
<dbReference type="Gene3D" id="1.10.390.10">
    <property type="entry name" value="Neutral Protease Domain 2"/>
    <property type="match status" value="1"/>
</dbReference>
<dbReference type="SUPFAM" id="SSF55486">
    <property type="entry name" value="Metalloproteases ('zincins'), catalytic domain"/>
    <property type="match status" value="1"/>
</dbReference>
<dbReference type="SMART" id="SM01263">
    <property type="entry name" value="Leuk-A4-hydro_C"/>
    <property type="match status" value="1"/>
</dbReference>
<feature type="active site" description="Proton donor" evidence="12">
    <location>
        <position position="353"/>
    </location>
</feature>
<dbReference type="PANTHER" id="PTHR45726:SF3">
    <property type="entry name" value="LEUKOTRIENE A-4 HYDROLASE"/>
    <property type="match status" value="1"/>
</dbReference>
<dbReference type="GO" id="GO:0008270">
    <property type="term" value="F:zinc ion binding"/>
    <property type="evidence" value="ECO:0007669"/>
    <property type="project" value="InterPro"/>
</dbReference>
<dbReference type="GO" id="GO:0098552">
    <property type="term" value="C:side of membrane"/>
    <property type="evidence" value="ECO:0007669"/>
    <property type="project" value="UniProtKB-KW"/>
</dbReference>
<dbReference type="InterPro" id="IPR034015">
    <property type="entry name" value="M1_LTA4H"/>
</dbReference>
<dbReference type="Gene3D" id="3.30.2010.30">
    <property type="match status" value="1"/>
</dbReference>
<evidence type="ECO:0000256" key="9">
    <source>
        <dbReference type="ARBA" id="ARBA00022833"/>
    </source>
</evidence>
<feature type="binding site" evidence="13">
    <location>
        <begin position="110"/>
        <end position="112"/>
    </location>
    <ligand>
        <name>a peptide</name>
        <dbReference type="ChEBI" id="CHEBI:60466"/>
    </ligand>
</feature>
<keyword evidence="5" id="KW-0472">Membrane</keyword>
<reference evidence="16 17" key="1">
    <citation type="submission" date="2015-04" db="EMBL/GenBank/DDBJ databases">
        <authorList>
            <person name="Syromyatnikov M.Y."/>
            <person name="Popov V.N."/>
        </authorList>
    </citation>
    <scope>NUCLEOTIDE SEQUENCE [LARGE SCALE GENOMIC DNA]</scope>
</reference>
<dbReference type="GO" id="GO:0005886">
    <property type="term" value="C:plasma membrane"/>
    <property type="evidence" value="ECO:0007669"/>
    <property type="project" value="UniProtKB-SubCell"/>
</dbReference>
<keyword evidence="6" id="KW-0645">Protease</keyword>
<dbReference type="Pfam" id="PF09127">
    <property type="entry name" value="Leuk-A4-hydro_C"/>
    <property type="match status" value="1"/>
</dbReference>
<keyword evidence="11" id="KW-0449">Lipoprotein</keyword>
<protein>
    <submittedName>
        <fullName evidence="16">CLUMA_CG019119, isoform A</fullName>
    </submittedName>
</protein>
<keyword evidence="5" id="KW-0336">GPI-anchor</keyword>
<evidence type="ECO:0000313" key="16">
    <source>
        <dbReference type="EMBL" id="CRL06266.1"/>
    </source>
</evidence>
<dbReference type="InterPro" id="IPR042097">
    <property type="entry name" value="Aminopeptidase_N-like_N_sf"/>
</dbReference>
<dbReference type="Gene3D" id="1.25.40.320">
    <property type="entry name" value="Peptidase M1, leukotriene A4 hydrolase/aminopeptidase C-terminal domain"/>
    <property type="match status" value="1"/>
</dbReference>
<dbReference type="FunFam" id="3.30.2010.30:FF:000001">
    <property type="entry name" value="Leukotriene A(4) hydrolase"/>
    <property type="match status" value="1"/>
</dbReference>
<feature type="binding site" evidence="13">
    <location>
        <begin position="536"/>
        <end position="538"/>
    </location>
    <ligand>
        <name>a peptide</name>
        <dbReference type="ChEBI" id="CHEBI:60466"/>
    </ligand>
</feature>
<keyword evidence="10" id="KW-0482">Metalloprotease</keyword>
<dbReference type="EMBL" id="CVRI01000066">
    <property type="protein sequence ID" value="CRL06266.1"/>
    <property type="molecule type" value="Genomic_DNA"/>
</dbReference>
<dbReference type="CDD" id="cd09599">
    <property type="entry name" value="M1_LTA4H"/>
    <property type="match status" value="1"/>
</dbReference>